<comment type="caution">
    <text evidence="3">The sequence shown here is derived from an EMBL/GenBank/DDBJ whole genome shotgun (WGS) entry which is preliminary data.</text>
</comment>
<evidence type="ECO:0000259" key="2">
    <source>
        <dbReference type="Pfam" id="PF08585"/>
    </source>
</evidence>
<protein>
    <recommendedName>
        <fullName evidence="2">RecQ mediated genome instability protein 1 OB-fold domain-containing protein</fullName>
    </recommendedName>
</protein>
<feature type="region of interest" description="Disordered" evidence="1">
    <location>
        <begin position="97"/>
        <end position="120"/>
    </location>
</feature>
<name>A0AAV9Y295_9CRYT</name>
<dbReference type="Pfam" id="PF08585">
    <property type="entry name" value="RMI1_N_C"/>
    <property type="match status" value="1"/>
</dbReference>
<evidence type="ECO:0000313" key="3">
    <source>
        <dbReference type="EMBL" id="KAK6591071.1"/>
    </source>
</evidence>
<dbReference type="InterPro" id="IPR013894">
    <property type="entry name" value="RMI1_OB"/>
</dbReference>
<dbReference type="Gene3D" id="2.40.50.770">
    <property type="entry name" value="RecQ-mediated genome instability protein Rmi1, C-terminal domain"/>
    <property type="match status" value="1"/>
</dbReference>
<evidence type="ECO:0000256" key="1">
    <source>
        <dbReference type="SAM" id="MobiDB-lite"/>
    </source>
</evidence>
<dbReference type="Proteomes" id="UP001311799">
    <property type="component" value="Unassembled WGS sequence"/>
</dbReference>
<sequence>MYVDINVVECYLKDKYGIESILEDKKKEILDLIGNNFNNEWKKKLDDFILNIDIRQYFIGKSTKSVENLNFSNLLTMILKFSDCSKSKKQLDTEISYNNESEDNNSDLEKDNSNNNSNNNYSNRIYNLTLTTGKSSNHDTHDIILNCIEYERIKLFSDQSIVPGTKLLLSNNIMIVNSILLLNNNNFVYLGGKVNDMLESWKLNNLLTEYCSRKLINSKSTLNKPPKFVPFINKDTDKKNLIDKVANAENIYEKSRETNRNNNNFSELDNVIEQNLDSIFKSYNDFIININNYRKSNINNKLNIFDKFNHIQQDKFNLKKDRVKKTNNNYNNNDPGAPVKLYRGKFKSEVIDSEAKKFIVSKDTKSNISLFDHLFSKLDIDDSNTNKLMKNKKN</sequence>
<dbReference type="EMBL" id="JAWDEY010000002">
    <property type="protein sequence ID" value="KAK6591071.1"/>
    <property type="molecule type" value="Genomic_DNA"/>
</dbReference>
<accession>A0AAV9Y295</accession>
<proteinExistence type="predicted"/>
<reference evidence="3 4" key="1">
    <citation type="submission" date="2023-10" db="EMBL/GenBank/DDBJ databases">
        <title>Comparative genomics analysis reveals potential genetic determinants of host preference in Cryptosporidium xiaoi.</title>
        <authorList>
            <person name="Xiao L."/>
            <person name="Li J."/>
        </authorList>
    </citation>
    <scope>NUCLEOTIDE SEQUENCE [LARGE SCALE GENOMIC DNA]</scope>
    <source>
        <strain evidence="3 4">52996</strain>
    </source>
</reference>
<gene>
    <name evidence="3" type="ORF">RS030_111906</name>
</gene>
<feature type="domain" description="RecQ mediated genome instability protein 1 OB-fold" evidence="2">
    <location>
        <begin position="73"/>
        <end position="203"/>
    </location>
</feature>
<dbReference type="AlphaFoldDB" id="A0AAV9Y295"/>
<evidence type="ECO:0000313" key="4">
    <source>
        <dbReference type="Proteomes" id="UP001311799"/>
    </source>
</evidence>
<keyword evidence="4" id="KW-1185">Reference proteome</keyword>
<dbReference type="InterPro" id="IPR042470">
    <property type="entry name" value="RMI1_N_C_sf"/>
</dbReference>
<organism evidence="3 4">
    <name type="scientific">Cryptosporidium xiaoi</name>
    <dbReference type="NCBI Taxonomy" id="659607"/>
    <lineage>
        <taxon>Eukaryota</taxon>
        <taxon>Sar</taxon>
        <taxon>Alveolata</taxon>
        <taxon>Apicomplexa</taxon>
        <taxon>Conoidasida</taxon>
        <taxon>Coccidia</taxon>
        <taxon>Eucoccidiorida</taxon>
        <taxon>Eimeriorina</taxon>
        <taxon>Cryptosporidiidae</taxon>
        <taxon>Cryptosporidium</taxon>
    </lineage>
</organism>